<dbReference type="Pfam" id="PF07686">
    <property type="entry name" value="V-set"/>
    <property type="match status" value="1"/>
</dbReference>
<evidence type="ECO:0000313" key="6">
    <source>
        <dbReference type="Ensembl" id="ENSTGUP00000025987.1"/>
    </source>
</evidence>
<dbReference type="OMA" id="RMWTALC"/>
<proteinExistence type="predicted"/>
<dbReference type="PANTHER" id="PTHR23268">
    <property type="entry name" value="T-CELL RECEPTOR BETA CHAIN"/>
    <property type="match status" value="1"/>
</dbReference>
<dbReference type="PANTHER" id="PTHR23268:SF28">
    <property type="entry name" value="T CELL RECEPTOR BETA VARIABLE 19"/>
    <property type="match status" value="1"/>
</dbReference>
<evidence type="ECO:0000259" key="4">
    <source>
        <dbReference type="SMART" id="SM00406"/>
    </source>
</evidence>
<evidence type="ECO:0000256" key="2">
    <source>
        <dbReference type="ARBA" id="ARBA00022859"/>
    </source>
</evidence>
<dbReference type="InterPro" id="IPR050413">
    <property type="entry name" value="TCR_beta_variable"/>
</dbReference>
<evidence type="ECO:0000256" key="1">
    <source>
        <dbReference type="ARBA" id="ARBA00022729"/>
    </source>
</evidence>
<sequence length="155" mass="17942">MRMWTALCVAMYFFGTRAEITQTPSLVVREDKNVTLNCSQNDNHNSMYWYLQQPGKAMQLIYYSYGGTLKQEGEISAGFQANRPNLEEFYLDILSVKSNHSAVYFCASSLDTTLQSHLLSLHKPLPFQHLPPKGSRSWHWKRGCRAITYSQMRCY</sequence>
<keyword evidence="2" id="KW-0391">Immunity</keyword>
<dbReference type="SUPFAM" id="SSF48726">
    <property type="entry name" value="Immunoglobulin"/>
    <property type="match status" value="1"/>
</dbReference>
<dbReference type="SMART" id="SM00409">
    <property type="entry name" value="IG"/>
    <property type="match status" value="1"/>
</dbReference>
<keyword evidence="7" id="KW-1185">Reference proteome</keyword>
<feature type="chain" id="PRO_5025688457" description="Ig-like domain-containing protein" evidence="3">
    <location>
        <begin position="19"/>
        <end position="155"/>
    </location>
</feature>
<name>A0A674GUA6_TAEGU</name>
<dbReference type="GO" id="GO:0007166">
    <property type="term" value="P:cell surface receptor signaling pathway"/>
    <property type="evidence" value="ECO:0007669"/>
    <property type="project" value="TreeGrafter"/>
</dbReference>
<protein>
    <recommendedName>
        <fullName evidence="8">Ig-like domain-containing protein</fullName>
    </recommendedName>
</protein>
<evidence type="ECO:0008006" key="8">
    <source>
        <dbReference type="Google" id="ProtNLM"/>
    </source>
</evidence>
<reference evidence="6" key="2">
    <citation type="submission" date="2025-08" db="UniProtKB">
        <authorList>
            <consortium name="Ensembl"/>
        </authorList>
    </citation>
    <scope>IDENTIFICATION</scope>
</reference>
<dbReference type="InParanoid" id="A0A674GUA6"/>
<dbReference type="GO" id="GO:0005886">
    <property type="term" value="C:plasma membrane"/>
    <property type="evidence" value="ECO:0007669"/>
    <property type="project" value="TreeGrafter"/>
</dbReference>
<dbReference type="InterPro" id="IPR013106">
    <property type="entry name" value="Ig_V-set"/>
</dbReference>
<organism evidence="6 7">
    <name type="scientific">Taeniopygia guttata</name>
    <name type="common">Zebra finch</name>
    <name type="synonym">Poephila guttata</name>
    <dbReference type="NCBI Taxonomy" id="59729"/>
    <lineage>
        <taxon>Eukaryota</taxon>
        <taxon>Metazoa</taxon>
        <taxon>Chordata</taxon>
        <taxon>Craniata</taxon>
        <taxon>Vertebrata</taxon>
        <taxon>Euteleostomi</taxon>
        <taxon>Archelosauria</taxon>
        <taxon>Archosauria</taxon>
        <taxon>Dinosauria</taxon>
        <taxon>Saurischia</taxon>
        <taxon>Theropoda</taxon>
        <taxon>Coelurosauria</taxon>
        <taxon>Aves</taxon>
        <taxon>Neognathae</taxon>
        <taxon>Neoaves</taxon>
        <taxon>Telluraves</taxon>
        <taxon>Australaves</taxon>
        <taxon>Passeriformes</taxon>
        <taxon>Passeroidea</taxon>
        <taxon>Estrildidae</taxon>
        <taxon>Estrildinae</taxon>
        <taxon>Taeniopygia</taxon>
    </lineage>
</organism>
<dbReference type="InterPro" id="IPR013783">
    <property type="entry name" value="Ig-like_fold"/>
</dbReference>
<dbReference type="Proteomes" id="UP000007754">
    <property type="component" value="Chromosome 1"/>
</dbReference>
<feature type="domain" description="Immunoglobulin V-set" evidence="4">
    <location>
        <begin position="33"/>
        <end position="108"/>
    </location>
</feature>
<keyword evidence="1 3" id="KW-0732">Signal</keyword>
<evidence type="ECO:0000313" key="7">
    <source>
        <dbReference type="Proteomes" id="UP000007754"/>
    </source>
</evidence>
<dbReference type="InterPro" id="IPR036179">
    <property type="entry name" value="Ig-like_dom_sf"/>
</dbReference>
<reference evidence="6" key="3">
    <citation type="submission" date="2025-09" db="UniProtKB">
        <authorList>
            <consortium name="Ensembl"/>
        </authorList>
    </citation>
    <scope>IDENTIFICATION</scope>
</reference>
<dbReference type="SMART" id="SM00406">
    <property type="entry name" value="IGv"/>
    <property type="match status" value="1"/>
</dbReference>
<accession>A0A674GUA6</accession>
<dbReference type="InterPro" id="IPR003599">
    <property type="entry name" value="Ig_sub"/>
</dbReference>
<feature type="signal peptide" evidence="3">
    <location>
        <begin position="1"/>
        <end position="18"/>
    </location>
</feature>
<evidence type="ECO:0000256" key="3">
    <source>
        <dbReference type="SAM" id="SignalP"/>
    </source>
</evidence>
<dbReference type="Ensembl" id="ENSTGUT00000038514.1">
    <property type="protein sequence ID" value="ENSTGUP00000025987.1"/>
    <property type="gene ID" value="ENSTGUG00000026587.1"/>
</dbReference>
<dbReference type="GeneTree" id="ENSGT00940000162480"/>
<dbReference type="Gene3D" id="2.60.40.10">
    <property type="entry name" value="Immunoglobulins"/>
    <property type="match status" value="1"/>
</dbReference>
<dbReference type="AlphaFoldDB" id="A0A674GUA6"/>
<dbReference type="GO" id="GO:0002376">
    <property type="term" value="P:immune system process"/>
    <property type="evidence" value="ECO:0007669"/>
    <property type="project" value="UniProtKB-KW"/>
</dbReference>
<evidence type="ECO:0000259" key="5">
    <source>
        <dbReference type="SMART" id="SM00409"/>
    </source>
</evidence>
<feature type="domain" description="Immunoglobulin" evidence="5">
    <location>
        <begin position="23"/>
        <end position="124"/>
    </location>
</feature>
<reference evidence="6 7" key="1">
    <citation type="journal article" date="2010" name="Nature">
        <title>The genome of a songbird.</title>
        <authorList>
            <person name="Warren W.C."/>
            <person name="Clayton D.F."/>
            <person name="Ellegren H."/>
            <person name="Arnold A.P."/>
            <person name="Hillier L.W."/>
            <person name="Kunstner A."/>
            <person name="Searle S."/>
            <person name="White S."/>
            <person name="Vilella A.J."/>
            <person name="Fairley S."/>
            <person name="Heger A."/>
            <person name="Kong L."/>
            <person name="Ponting C.P."/>
            <person name="Jarvis E.D."/>
            <person name="Mello C.V."/>
            <person name="Minx P."/>
            <person name="Lovell P."/>
            <person name="Velho T.A."/>
            <person name="Ferris M."/>
            <person name="Balakrishnan C.N."/>
            <person name="Sinha S."/>
            <person name="Blatti C."/>
            <person name="London S.E."/>
            <person name="Li Y."/>
            <person name="Lin Y.C."/>
            <person name="George J."/>
            <person name="Sweedler J."/>
            <person name="Southey B."/>
            <person name="Gunaratne P."/>
            <person name="Watson M."/>
            <person name="Nam K."/>
            <person name="Backstrom N."/>
            <person name="Smeds L."/>
            <person name="Nabholz B."/>
            <person name="Itoh Y."/>
            <person name="Whitney O."/>
            <person name="Pfenning A.R."/>
            <person name="Howard J."/>
            <person name="Volker M."/>
            <person name="Skinner B.M."/>
            <person name="Griffin D.K."/>
            <person name="Ye L."/>
            <person name="McLaren W.M."/>
            <person name="Flicek P."/>
            <person name="Quesada V."/>
            <person name="Velasco G."/>
            <person name="Lopez-Otin C."/>
            <person name="Puente X.S."/>
            <person name="Olender T."/>
            <person name="Lancet D."/>
            <person name="Smit A.F."/>
            <person name="Hubley R."/>
            <person name="Konkel M.K."/>
            <person name="Walker J.A."/>
            <person name="Batzer M.A."/>
            <person name="Gu W."/>
            <person name="Pollock D.D."/>
            <person name="Chen L."/>
            <person name="Cheng Z."/>
            <person name="Eichler E.E."/>
            <person name="Stapley J."/>
            <person name="Slate J."/>
            <person name="Ekblom R."/>
            <person name="Birkhead T."/>
            <person name="Burke T."/>
            <person name="Burt D."/>
            <person name="Scharff C."/>
            <person name="Adam I."/>
            <person name="Richard H."/>
            <person name="Sultan M."/>
            <person name="Soldatov A."/>
            <person name="Lehrach H."/>
            <person name="Edwards S.V."/>
            <person name="Yang S.P."/>
            <person name="Li X."/>
            <person name="Graves T."/>
            <person name="Fulton L."/>
            <person name="Nelson J."/>
            <person name="Chinwalla A."/>
            <person name="Hou S."/>
            <person name="Mardis E.R."/>
            <person name="Wilson R.K."/>
        </authorList>
    </citation>
    <scope>NUCLEOTIDE SEQUENCE [LARGE SCALE GENOMIC DNA]</scope>
</reference>